<dbReference type="GO" id="GO:0016787">
    <property type="term" value="F:hydrolase activity"/>
    <property type="evidence" value="ECO:0007669"/>
    <property type="project" value="UniProtKB-KW"/>
</dbReference>
<evidence type="ECO:0000256" key="1">
    <source>
        <dbReference type="ARBA" id="ARBA00023054"/>
    </source>
</evidence>
<accession>A0A2K3LCF0</accession>
<feature type="domain" description="MATH" evidence="3">
    <location>
        <begin position="11"/>
        <end position="138"/>
    </location>
</feature>
<protein>
    <submittedName>
        <fullName evidence="4">Ubiquitin carboxyl-terminal hydrolase family protein</fullName>
    </submittedName>
</protein>
<dbReference type="CDD" id="cd00121">
    <property type="entry name" value="MATH"/>
    <property type="match status" value="1"/>
</dbReference>
<comment type="caution">
    <text evidence="4">The sequence shown here is derived from an EMBL/GenBank/DDBJ whole genome shotgun (WGS) entry which is preliminary data.</text>
</comment>
<reference evidence="4 5" key="1">
    <citation type="journal article" date="2014" name="Am. J. Bot.">
        <title>Genome assembly and annotation for red clover (Trifolium pratense; Fabaceae).</title>
        <authorList>
            <person name="Istvanek J."/>
            <person name="Jaros M."/>
            <person name="Krenek A."/>
            <person name="Repkova J."/>
        </authorList>
    </citation>
    <scope>NUCLEOTIDE SEQUENCE [LARGE SCALE GENOMIC DNA]</scope>
    <source>
        <strain evidence="5">cv. Tatra</strain>
        <tissue evidence="4">Young leaves</tissue>
    </source>
</reference>
<feature type="coiled-coil region" evidence="2">
    <location>
        <begin position="237"/>
        <end position="271"/>
    </location>
</feature>
<evidence type="ECO:0000313" key="4">
    <source>
        <dbReference type="EMBL" id="PNX76208.1"/>
    </source>
</evidence>
<dbReference type="SMART" id="SM00061">
    <property type="entry name" value="MATH"/>
    <property type="match status" value="1"/>
</dbReference>
<proteinExistence type="predicted"/>
<organism evidence="4 5">
    <name type="scientific">Trifolium pratense</name>
    <name type="common">Red clover</name>
    <dbReference type="NCBI Taxonomy" id="57577"/>
    <lineage>
        <taxon>Eukaryota</taxon>
        <taxon>Viridiplantae</taxon>
        <taxon>Streptophyta</taxon>
        <taxon>Embryophyta</taxon>
        <taxon>Tracheophyta</taxon>
        <taxon>Spermatophyta</taxon>
        <taxon>Magnoliopsida</taxon>
        <taxon>eudicotyledons</taxon>
        <taxon>Gunneridae</taxon>
        <taxon>Pentapetalae</taxon>
        <taxon>rosids</taxon>
        <taxon>fabids</taxon>
        <taxon>Fabales</taxon>
        <taxon>Fabaceae</taxon>
        <taxon>Papilionoideae</taxon>
        <taxon>50 kb inversion clade</taxon>
        <taxon>NPAAA clade</taxon>
        <taxon>Hologalegina</taxon>
        <taxon>IRL clade</taxon>
        <taxon>Trifolieae</taxon>
        <taxon>Trifolium</taxon>
    </lineage>
</organism>
<dbReference type="PANTHER" id="PTHR46236:SF36">
    <property type="entry name" value="MATH (MEPRIN AND TRAF-C-LIKE) DOMAIN PROTEIN"/>
    <property type="match status" value="1"/>
</dbReference>
<keyword evidence="1 2" id="KW-0175">Coiled coil</keyword>
<keyword evidence="4" id="KW-0378">Hydrolase</keyword>
<evidence type="ECO:0000256" key="2">
    <source>
        <dbReference type="SAM" id="Coils"/>
    </source>
</evidence>
<reference evidence="4 5" key="2">
    <citation type="journal article" date="2017" name="Front. Plant Sci.">
        <title>Gene Classification and Mining of Molecular Markers Useful in Red Clover (Trifolium pratense) Breeding.</title>
        <authorList>
            <person name="Istvanek J."/>
            <person name="Dluhosova J."/>
            <person name="Dluhos P."/>
            <person name="Patkova L."/>
            <person name="Nedelnik J."/>
            <person name="Repkova J."/>
        </authorList>
    </citation>
    <scope>NUCLEOTIDE SEQUENCE [LARGE SCALE GENOMIC DNA]</scope>
    <source>
        <strain evidence="5">cv. Tatra</strain>
        <tissue evidence="4">Young leaves</tissue>
    </source>
</reference>
<dbReference type="Proteomes" id="UP000236291">
    <property type="component" value="Unassembled WGS sequence"/>
</dbReference>
<sequence length="295" mass="34093">MEQKQSIVEKFEKFIWKIENFSRLKTDEVYSETFVIGGYPWKIRLHPKGDEDDEYLQIYLEAVKTANMSEGWSRVVKFKLLVFNQLNTNMTISEDFGDCVFDASETSWGFYDFMELDDLNDPQMGFIVEDACIVGAEIFVSTSSREKLVNQADNLTVSAVSIEPTKQDDAESGYAALGRVIHFFKTRKVKDMNEQVCKELQVLWDELKKFQFDVTWLEPHVQSALGMKSYVEKVLEAEKLKQNMTVLELEMERLKEKLVAAELNIDVERDSLNAKGFKEIGLDSELGCVIWRPQI</sequence>
<dbReference type="PANTHER" id="PTHR46236">
    <property type="entry name" value="TRAF-LIKE SUPERFAMILY PROTEIN"/>
    <property type="match status" value="1"/>
</dbReference>
<dbReference type="SUPFAM" id="SSF49599">
    <property type="entry name" value="TRAF domain-like"/>
    <property type="match status" value="1"/>
</dbReference>
<dbReference type="InterPro" id="IPR050804">
    <property type="entry name" value="MCC"/>
</dbReference>
<dbReference type="AlphaFoldDB" id="A0A2K3LCF0"/>
<dbReference type="Gene3D" id="2.60.210.10">
    <property type="entry name" value="Apoptosis, Tumor Necrosis Factor Receptor Associated Protein 2, Chain A"/>
    <property type="match status" value="1"/>
</dbReference>
<evidence type="ECO:0000313" key="5">
    <source>
        <dbReference type="Proteomes" id="UP000236291"/>
    </source>
</evidence>
<evidence type="ECO:0000259" key="3">
    <source>
        <dbReference type="PROSITE" id="PS50144"/>
    </source>
</evidence>
<name>A0A2K3LCF0_TRIPR</name>
<dbReference type="PROSITE" id="PS50144">
    <property type="entry name" value="MATH"/>
    <property type="match status" value="1"/>
</dbReference>
<dbReference type="Pfam" id="PF22486">
    <property type="entry name" value="MATH_2"/>
    <property type="match status" value="1"/>
</dbReference>
<dbReference type="InterPro" id="IPR008974">
    <property type="entry name" value="TRAF-like"/>
</dbReference>
<dbReference type="InterPro" id="IPR002083">
    <property type="entry name" value="MATH/TRAF_dom"/>
</dbReference>
<dbReference type="EMBL" id="ASHM01030275">
    <property type="protein sequence ID" value="PNX76208.1"/>
    <property type="molecule type" value="Genomic_DNA"/>
</dbReference>
<dbReference type="STRING" id="57577.A0A2K3LCF0"/>
<gene>
    <name evidence="4" type="ORF">L195_g032153</name>
</gene>